<proteinExistence type="predicted"/>
<protein>
    <submittedName>
        <fullName evidence="2">Uncharacterized protein</fullName>
    </submittedName>
</protein>
<accession>A0A382GYU6</accession>
<sequence length="202" mass="21650">VSEENELWELVRKRVNGEEPSESLENIEERIEESAIEESAKEETAEQIVAEETKRTFTRDFASLSFFKEGIFAGFIYIFAIMIVLGILTIPGSITAAIGGFFGGKKAGDPARALTAAMLPFLIIAGLYFLATTGALPPGSGPNDVAEEVGNLIGHNPDEGSLGPISEMPDSNSSVFVSVVTFAFIGGLVQTEKNGTPEKTRF</sequence>
<evidence type="ECO:0000256" key="1">
    <source>
        <dbReference type="SAM" id="Phobius"/>
    </source>
</evidence>
<dbReference type="AlphaFoldDB" id="A0A382GYU6"/>
<dbReference type="EMBL" id="UINC01058115">
    <property type="protein sequence ID" value="SVB80015.1"/>
    <property type="molecule type" value="Genomic_DNA"/>
</dbReference>
<feature type="transmembrane region" description="Helical" evidence="1">
    <location>
        <begin position="173"/>
        <end position="191"/>
    </location>
</feature>
<keyword evidence="1" id="KW-0812">Transmembrane</keyword>
<reference evidence="2" key="1">
    <citation type="submission" date="2018-05" db="EMBL/GenBank/DDBJ databases">
        <authorList>
            <person name="Lanie J.A."/>
            <person name="Ng W.-L."/>
            <person name="Kazmierczak K.M."/>
            <person name="Andrzejewski T.M."/>
            <person name="Davidsen T.M."/>
            <person name="Wayne K.J."/>
            <person name="Tettelin H."/>
            <person name="Glass J.I."/>
            <person name="Rusch D."/>
            <person name="Podicherti R."/>
            <person name="Tsui H.-C.T."/>
            <person name="Winkler M.E."/>
        </authorList>
    </citation>
    <scope>NUCLEOTIDE SEQUENCE</scope>
</reference>
<organism evidence="2">
    <name type="scientific">marine metagenome</name>
    <dbReference type="NCBI Taxonomy" id="408172"/>
    <lineage>
        <taxon>unclassified sequences</taxon>
        <taxon>metagenomes</taxon>
        <taxon>ecological metagenomes</taxon>
    </lineage>
</organism>
<name>A0A382GYU6_9ZZZZ</name>
<keyword evidence="1" id="KW-1133">Transmembrane helix</keyword>
<feature type="transmembrane region" description="Helical" evidence="1">
    <location>
        <begin position="71"/>
        <end position="101"/>
    </location>
</feature>
<feature type="non-terminal residue" evidence="2">
    <location>
        <position position="1"/>
    </location>
</feature>
<evidence type="ECO:0000313" key="2">
    <source>
        <dbReference type="EMBL" id="SVB80015.1"/>
    </source>
</evidence>
<feature type="transmembrane region" description="Helical" evidence="1">
    <location>
        <begin position="113"/>
        <end position="131"/>
    </location>
</feature>
<gene>
    <name evidence="2" type="ORF">METZ01_LOCUS232869</name>
</gene>
<keyword evidence="1" id="KW-0472">Membrane</keyword>